<evidence type="ECO:0000313" key="2">
    <source>
        <dbReference type="EMBL" id="SFI97768.1"/>
    </source>
</evidence>
<accession>A0A1I3ML66</accession>
<keyword evidence="1" id="KW-0812">Transmembrane</keyword>
<feature type="transmembrane region" description="Helical" evidence="1">
    <location>
        <begin position="204"/>
        <end position="227"/>
    </location>
</feature>
<dbReference type="EMBL" id="FORO01000010">
    <property type="protein sequence ID" value="SFI97768.1"/>
    <property type="molecule type" value="Genomic_DNA"/>
</dbReference>
<dbReference type="GO" id="GO:0006465">
    <property type="term" value="P:signal peptide processing"/>
    <property type="evidence" value="ECO:0007669"/>
    <property type="project" value="InterPro"/>
</dbReference>
<dbReference type="CDD" id="cd06530">
    <property type="entry name" value="S26_SPase_I"/>
    <property type="match status" value="1"/>
</dbReference>
<dbReference type="Proteomes" id="UP000182829">
    <property type="component" value="Unassembled WGS sequence"/>
</dbReference>
<organism evidence="2 3">
    <name type="scientific">Natronobacterium gregoryi</name>
    <dbReference type="NCBI Taxonomy" id="44930"/>
    <lineage>
        <taxon>Archaea</taxon>
        <taxon>Methanobacteriati</taxon>
        <taxon>Methanobacteriota</taxon>
        <taxon>Stenosarchaea group</taxon>
        <taxon>Halobacteria</taxon>
        <taxon>Halobacteriales</taxon>
        <taxon>Natrialbaceae</taxon>
        <taxon>Natronobacterium</taxon>
    </lineage>
</organism>
<proteinExistence type="predicted"/>
<dbReference type="OrthoDB" id="50404at2157"/>
<dbReference type="InterPro" id="IPR019533">
    <property type="entry name" value="Peptidase_S26"/>
</dbReference>
<evidence type="ECO:0000256" key="1">
    <source>
        <dbReference type="SAM" id="Phobius"/>
    </source>
</evidence>
<keyword evidence="1" id="KW-0472">Membrane</keyword>
<evidence type="ECO:0000313" key="3">
    <source>
        <dbReference type="Proteomes" id="UP000182829"/>
    </source>
</evidence>
<dbReference type="GO" id="GO:0004252">
    <property type="term" value="F:serine-type endopeptidase activity"/>
    <property type="evidence" value="ECO:0007669"/>
    <property type="project" value="InterPro"/>
</dbReference>
<feature type="transmembrane region" description="Helical" evidence="1">
    <location>
        <begin position="166"/>
        <end position="184"/>
    </location>
</feature>
<keyword evidence="1" id="KW-1133">Transmembrane helix</keyword>
<feature type="transmembrane region" description="Helical" evidence="1">
    <location>
        <begin position="337"/>
        <end position="361"/>
    </location>
</feature>
<gene>
    <name evidence="2" type="ORF">SAMN05443661_110192</name>
</gene>
<reference evidence="2 3" key="1">
    <citation type="submission" date="2016-10" db="EMBL/GenBank/DDBJ databases">
        <authorList>
            <person name="de Groot N.N."/>
        </authorList>
    </citation>
    <scope>NUCLEOTIDE SEQUENCE [LARGE SCALE GENOMIC DNA]</scope>
    <source>
        <strain evidence="2 3">SP2</strain>
    </source>
</reference>
<dbReference type="GeneID" id="14209423"/>
<protein>
    <submittedName>
        <fullName evidence="2">Signal peptidase, endoplasmic reticulum-type</fullName>
    </submittedName>
</protein>
<name>A0A1I3ML66_9EURY</name>
<dbReference type="AlphaFoldDB" id="A0A1I3ML66"/>
<dbReference type="OMA" id="WTVHRVY"/>
<dbReference type="InterPro" id="IPR036286">
    <property type="entry name" value="LexA/Signal_pep-like_sf"/>
</dbReference>
<dbReference type="RefSeq" id="WP_005576796.1">
    <property type="nucleotide sequence ID" value="NZ_FORO01000010.1"/>
</dbReference>
<dbReference type="SUPFAM" id="SSF51306">
    <property type="entry name" value="LexA/Signal peptidase"/>
    <property type="match status" value="1"/>
</dbReference>
<sequence>MRTVLTRTVGLAVAVVVVALLLGQLLGQPILFGYVATGSMEPTMDAGDGFIAIPNAVSGPPAEGDVVVFDAVELHGGELTTHRIVEETDEGYITVGDANPFTDQDAAEPPVSDEQVVAHALQVHGEVVTIPSLGSIVVGVTAVTETAVGTIATAAGVTDVFDTNDAGAFLVGSGIALLGFGLLLEVLSPTSRDTRRSRNRPNVVGIGTVVGIVLLVFVTFATASMVIPSGTIAFGVGSATAPSDDPQVAAPGEQIEVEHETENSGYLPVLVVREVHHETVTVSPEWQTVSPRSSETATVAATAPEETGEYTRHVDEHRYVLVTAPSLLVWFHSLHPLVAIAAVNGVLVAAAITIVVVLFGATDLRLRDPVSDVSVLVRLRRKFR</sequence>